<keyword evidence="1" id="KW-0812">Transmembrane</keyword>
<dbReference type="OMA" id="INDSPMH"/>
<dbReference type="Pfam" id="PF01757">
    <property type="entry name" value="Acyl_transf_3"/>
    <property type="match status" value="1"/>
</dbReference>
<feature type="transmembrane region" description="Helical" evidence="1">
    <location>
        <begin position="477"/>
        <end position="499"/>
    </location>
</feature>
<reference evidence="4" key="2">
    <citation type="submission" date="2025-08" db="UniProtKB">
        <authorList>
            <consortium name="RefSeq"/>
        </authorList>
    </citation>
    <scope>IDENTIFICATION</scope>
    <source>
        <strain evidence="4">S238N-H82</strain>
        <tissue evidence="4">Testes</tissue>
    </source>
</reference>
<feature type="transmembrane region" description="Helical" evidence="1">
    <location>
        <begin position="575"/>
        <end position="600"/>
    </location>
</feature>
<feature type="transmembrane region" description="Helical" evidence="1">
    <location>
        <begin position="547"/>
        <end position="563"/>
    </location>
</feature>
<keyword evidence="1" id="KW-1133">Transmembrane helix</keyword>
<dbReference type="GeneID" id="118417378"/>
<reference evidence="3" key="1">
    <citation type="journal article" date="2020" name="Nat. Ecol. Evol.">
        <title>Deeply conserved synteny resolves early events in vertebrate evolution.</title>
        <authorList>
            <person name="Simakov O."/>
            <person name="Marletaz F."/>
            <person name="Yue J.X."/>
            <person name="O'Connell B."/>
            <person name="Jenkins J."/>
            <person name="Brandt A."/>
            <person name="Calef R."/>
            <person name="Tung C.H."/>
            <person name="Huang T.K."/>
            <person name="Schmutz J."/>
            <person name="Satoh N."/>
            <person name="Yu J.K."/>
            <person name="Putnam N.H."/>
            <person name="Green R.E."/>
            <person name="Rokhsar D.S."/>
        </authorList>
    </citation>
    <scope>NUCLEOTIDE SEQUENCE [LARGE SCALE GENOMIC DNA]</scope>
    <source>
        <strain evidence="3">S238N-H82</strain>
    </source>
</reference>
<evidence type="ECO:0000313" key="4">
    <source>
        <dbReference type="RefSeq" id="XP_035678860.1"/>
    </source>
</evidence>
<dbReference type="KEGG" id="bfo:118417378"/>
<evidence type="ECO:0000256" key="1">
    <source>
        <dbReference type="SAM" id="Phobius"/>
    </source>
</evidence>
<dbReference type="AlphaFoldDB" id="A0A9J7MTU4"/>
<name>A0A9J7MTU4_BRAFL</name>
<feature type="transmembrane region" description="Helical" evidence="1">
    <location>
        <begin position="326"/>
        <end position="344"/>
    </location>
</feature>
<feature type="transmembrane region" description="Helical" evidence="1">
    <location>
        <begin position="220"/>
        <end position="243"/>
    </location>
</feature>
<dbReference type="OrthoDB" id="118951at2759"/>
<dbReference type="InterPro" id="IPR006621">
    <property type="entry name" value="Nose-resist-to-fluoxetine_N"/>
</dbReference>
<feature type="transmembrane region" description="Helical" evidence="1">
    <location>
        <begin position="620"/>
        <end position="643"/>
    </location>
</feature>
<dbReference type="InterPro" id="IPR052728">
    <property type="entry name" value="O2_lipid_transport_reg"/>
</dbReference>
<feature type="transmembrane region" description="Helical" evidence="1">
    <location>
        <begin position="417"/>
        <end position="438"/>
    </location>
</feature>
<organism evidence="3 4">
    <name type="scientific">Branchiostoma floridae</name>
    <name type="common">Florida lancelet</name>
    <name type="synonym">Amphioxus</name>
    <dbReference type="NCBI Taxonomy" id="7739"/>
    <lineage>
        <taxon>Eukaryota</taxon>
        <taxon>Metazoa</taxon>
        <taxon>Chordata</taxon>
        <taxon>Cephalochordata</taxon>
        <taxon>Leptocardii</taxon>
        <taxon>Amphioxiformes</taxon>
        <taxon>Branchiostomatidae</taxon>
        <taxon>Branchiostoma</taxon>
    </lineage>
</organism>
<dbReference type="GO" id="GO:0016747">
    <property type="term" value="F:acyltransferase activity, transferring groups other than amino-acyl groups"/>
    <property type="evidence" value="ECO:0007669"/>
    <property type="project" value="InterPro"/>
</dbReference>
<feature type="transmembrane region" description="Helical" evidence="1">
    <location>
        <begin position="655"/>
        <end position="674"/>
    </location>
</feature>
<feature type="domain" description="Nose resistant-to-fluoxetine protein N-terminal" evidence="2">
    <location>
        <begin position="85"/>
        <end position="211"/>
    </location>
</feature>
<dbReference type="Proteomes" id="UP000001554">
    <property type="component" value="Chromosome 1"/>
</dbReference>
<dbReference type="PANTHER" id="PTHR11161:SF0">
    <property type="entry name" value="O-ACYLTRANSFERASE LIKE PROTEIN"/>
    <property type="match status" value="1"/>
</dbReference>
<protein>
    <submittedName>
        <fullName evidence="4">Nose resistant to fluoxetine protein 6-like</fullName>
    </submittedName>
</protein>
<evidence type="ECO:0000259" key="2">
    <source>
        <dbReference type="SMART" id="SM00703"/>
    </source>
</evidence>
<dbReference type="Pfam" id="PF20146">
    <property type="entry name" value="NRF"/>
    <property type="match status" value="1"/>
</dbReference>
<dbReference type="InterPro" id="IPR002656">
    <property type="entry name" value="Acyl_transf_3_dom"/>
</dbReference>
<dbReference type="PANTHER" id="PTHR11161">
    <property type="entry name" value="O-ACYLTRANSFERASE"/>
    <property type="match status" value="1"/>
</dbReference>
<dbReference type="SMART" id="SM00703">
    <property type="entry name" value="NRF"/>
    <property type="match status" value="1"/>
</dbReference>
<feature type="transmembrane region" description="Helical" evidence="1">
    <location>
        <begin position="686"/>
        <end position="707"/>
    </location>
</feature>
<accession>A0A9J7MTU4</accession>
<gene>
    <name evidence="4" type="primary">LOC118417378</name>
</gene>
<dbReference type="RefSeq" id="XP_035678860.1">
    <property type="nucleotide sequence ID" value="XM_035822967.1"/>
</dbReference>
<proteinExistence type="predicted"/>
<evidence type="ECO:0000313" key="3">
    <source>
        <dbReference type="Proteomes" id="UP000001554"/>
    </source>
</evidence>
<keyword evidence="1" id="KW-0472">Membrane</keyword>
<sequence length="721" mass="80556">MTRCTCLAEVVSPVRRSPTIILTRSQAVWNQGVPDATAKLNLLQSFLTFGSKVHFQQKLADTIRDVSTVNWTDVFIPAQPTANISQQCQKDVAQYNTDLSQGKMYALKITVLDAGGKPPSGILSGNLIWAGSYSQCVNITREGFNITFDGKFYMATLSGSGNAGVTELKIGVCVPSCCSQHDVIRTLDGGMYWHFLVQQGMLQVTSAYSQESLPIQNVTIAAICICGVLLLLLAIGTVYDVIIHQPRQIPTKKQKEIELQEPGVTLTSPDERTLPLDRPPSKEISASKEGVASRILLCFSLSTNTGKVLSTKQAPGSIKSLHGIRFFSLSWIILAHTYMFAKLSPEFDNPLQVSEVMQTFTFQAISNSFVAVDSFFFLSGLLMSYLLIKQMEKSKETGKSVSFGMVYFHRYWRLTPVYLFSMMLYIWVLPYMFSGPFWPPAPDGLDPLENCADNWWTNLLYINNFVGINGDRNCMGWTWYVANDMQFFVIGVPLVYILYRWQILGIAVQLAVLLASFITTAVLTWHYDMKAPDGDFVTYYGKPYCRIGPYLVGVAVGWLLVKMKRKQTRSITMSLLMTIGWLVAAASAVAVLYATYGIYIGTTLQTEAENVLYLTVHRTVWAMALGWVVVACHHGYGGVVDTILSWHGWVPLSRLNYCAYMLHQQLVLVVYLSMEGPIHFSNFTMVYFFLGHLTLSFGLAFLTCVAVETPFVGLEKIIFNK</sequence>
<keyword evidence="3" id="KW-1185">Reference proteome</keyword>
<feature type="transmembrane region" description="Helical" evidence="1">
    <location>
        <begin position="506"/>
        <end position="527"/>
    </location>
</feature>
<feature type="transmembrane region" description="Helical" evidence="1">
    <location>
        <begin position="364"/>
        <end position="388"/>
    </location>
</feature>